<feature type="domain" description="Response regulatory" evidence="5">
    <location>
        <begin position="247"/>
        <end position="363"/>
    </location>
</feature>
<dbReference type="CDD" id="cd06170">
    <property type="entry name" value="LuxR_C_like"/>
    <property type="match status" value="1"/>
</dbReference>
<sequence length="456" mass="50386">MSTYPHKQLLQTLNALLIELRELQVVVEPDEFDHQPDMDAVRAGLVDMDVLANEALTLVRSSFEMATLPELSGLQLSEALSQLIETSAEQLGLASRITVTGGDEQQSVAHMLEPAAERILYLVAREALYQIERHRAAHRLRFSFHYRADDVQMTLEDDGLLPLRTDPDARGNEPQAALALNSEEIADDALLTPILSDLRLRLEQLGGTLEVQLLVGQGVRVSASVPYHYQQALTVASPSFASSEQISILLVDTLAVTRAGLQHLLEPYHDLVVIGEAMDGVQAVSETLELGPQVVLMDAHLPHDQSLEALRQIKQLNLNTRVLLLASEKHEVYLYATLRAGADGYVLKDIGADELARALRAVARGEMLIHPQLAGRLLSQVGRQGRSNGHYSTLTTRELEVLRLLTRGLRNKEIAARLYVSERTVNFHLANIYQKLNVSGRTEALSKAIEQGLVMP</sequence>
<feature type="modified residue" description="4-aspartylphosphate" evidence="3">
    <location>
        <position position="298"/>
    </location>
</feature>
<dbReference type="InterPro" id="IPR058245">
    <property type="entry name" value="NreC/VraR/RcsB-like_REC"/>
</dbReference>
<dbReference type="PRINTS" id="PR00038">
    <property type="entry name" value="HTHLUXR"/>
</dbReference>
<proteinExistence type="predicted"/>
<evidence type="ECO:0000256" key="3">
    <source>
        <dbReference type="PROSITE-ProRule" id="PRU00169"/>
    </source>
</evidence>
<dbReference type="InterPro" id="IPR016032">
    <property type="entry name" value="Sig_transdc_resp-reg_C-effctor"/>
</dbReference>
<dbReference type="PANTHER" id="PTHR43214:SF43">
    <property type="entry name" value="TWO-COMPONENT RESPONSE REGULATOR"/>
    <property type="match status" value="1"/>
</dbReference>
<dbReference type="PROSITE" id="PS50110">
    <property type="entry name" value="RESPONSE_REGULATORY"/>
    <property type="match status" value="1"/>
</dbReference>
<feature type="domain" description="HTH luxR-type" evidence="4">
    <location>
        <begin position="387"/>
        <end position="452"/>
    </location>
</feature>
<comment type="caution">
    <text evidence="6">The sequence shown here is derived from an EMBL/GenBank/DDBJ whole genome shotgun (WGS) entry which is preliminary data.</text>
</comment>
<dbReference type="SUPFAM" id="SSF46894">
    <property type="entry name" value="C-terminal effector domain of the bipartite response regulators"/>
    <property type="match status" value="1"/>
</dbReference>
<dbReference type="GO" id="GO:0003677">
    <property type="term" value="F:DNA binding"/>
    <property type="evidence" value="ECO:0007669"/>
    <property type="project" value="UniProtKB-KW"/>
</dbReference>
<dbReference type="SMART" id="SM00448">
    <property type="entry name" value="REC"/>
    <property type="match status" value="1"/>
</dbReference>
<name>A0A5A5T5S9_9CHLR</name>
<evidence type="ECO:0008006" key="8">
    <source>
        <dbReference type="Google" id="ProtNLM"/>
    </source>
</evidence>
<protein>
    <recommendedName>
        <fullName evidence="8">DNA-binding response regulator</fullName>
    </recommendedName>
</protein>
<dbReference type="InterPro" id="IPR036890">
    <property type="entry name" value="HATPase_C_sf"/>
</dbReference>
<evidence type="ECO:0000256" key="2">
    <source>
        <dbReference type="ARBA" id="ARBA00023125"/>
    </source>
</evidence>
<keyword evidence="7" id="KW-1185">Reference proteome</keyword>
<evidence type="ECO:0000259" key="5">
    <source>
        <dbReference type="PROSITE" id="PS50110"/>
    </source>
</evidence>
<dbReference type="SUPFAM" id="SSF52172">
    <property type="entry name" value="CheY-like"/>
    <property type="match status" value="1"/>
</dbReference>
<dbReference type="EMBL" id="BIXY01000002">
    <property type="protein sequence ID" value="GCF06698.1"/>
    <property type="molecule type" value="Genomic_DNA"/>
</dbReference>
<dbReference type="AlphaFoldDB" id="A0A5A5T5S9"/>
<keyword evidence="2" id="KW-0238">DNA-binding</keyword>
<organism evidence="6 7">
    <name type="scientific">Dictyobacter arantiisoli</name>
    <dbReference type="NCBI Taxonomy" id="2014874"/>
    <lineage>
        <taxon>Bacteria</taxon>
        <taxon>Bacillati</taxon>
        <taxon>Chloroflexota</taxon>
        <taxon>Ktedonobacteria</taxon>
        <taxon>Ktedonobacterales</taxon>
        <taxon>Dictyobacteraceae</taxon>
        <taxon>Dictyobacter</taxon>
    </lineage>
</organism>
<evidence type="ECO:0000259" key="4">
    <source>
        <dbReference type="PROSITE" id="PS50043"/>
    </source>
</evidence>
<evidence type="ECO:0000313" key="6">
    <source>
        <dbReference type="EMBL" id="GCF06698.1"/>
    </source>
</evidence>
<dbReference type="Gene3D" id="3.40.50.2300">
    <property type="match status" value="1"/>
</dbReference>
<reference evidence="6 7" key="1">
    <citation type="submission" date="2019-01" db="EMBL/GenBank/DDBJ databases">
        <title>Draft genome sequence of Dictyobacter sp. Uno17.</title>
        <authorList>
            <person name="Wang C.M."/>
            <person name="Zheng Y."/>
            <person name="Sakai Y."/>
            <person name="Abe K."/>
            <person name="Yokota A."/>
            <person name="Yabe S."/>
        </authorList>
    </citation>
    <scope>NUCLEOTIDE SEQUENCE [LARGE SCALE GENOMIC DNA]</scope>
    <source>
        <strain evidence="6 7">Uno17</strain>
    </source>
</reference>
<dbReference type="SMART" id="SM00421">
    <property type="entry name" value="HTH_LUXR"/>
    <property type="match status" value="1"/>
</dbReference>
<dbReference type="CDD" id="cd17535">
    <property type="entry name" value="REC_NarL-like"/>
    <property type="match status" value="1"/>
</dbReference>
<evidence type="ECO:0000313" key="7">
    <source>
        <dbReference type="Proteomes" id="UP000322530"/>
    </source>
</evidence>
<dbReference type="Gene3D" id="3.30.565.10">
    <property type="entry name" value="Histidine kinase-like ATPase, C-terminal domain"/>
    <property type="match status" value="1"/>
</dbReference>
<dbReference type="GO" id="GO:0006355">
    <property type="term" value="P:regulation of DNA-templated transcription"/>
    <property type="evidence" value="ECO:0007669"/>
    <property type="project" value="InterPro"/>
</dbReference>
<dbReference type="PROSITE" id="PS50043">
    <property type="entry name" value="HTH_LUXR_2"/>
    <property type="match status" value="1"/>
</dbReference>
<dbReference type="RefSeq" id="WP_149399537.1">
    <property type="nucleotide sequence ID" value="NZ_BIXY01000002.1"/>
</dbReference>
<dbReference type="PANTHER" id="PTHR43214">
    <property type="entry name" value="TWO-COMPONENT RESPONSE REGULATOR"/>
    <property type="match status" value="1"/>
</dbReference>
<dbReference type="PROSITE" id="PS00622">
    <property type="entry name" value="HTH_LUXR_1"/>
    <property type="match status" value="1"/>
</dbReference>
<dbReference type="InterPro" id="IPR001789">
    <property type="entry name" value="Sig_transdc_resp-reg_receiver"/>
</dbReference>
<gene>
    <name evidence="6" type="ORF">KDI_02620</name>
</gene>
<dbReference type="InterPro" id="IPR039420">
    <property type="entry name" value="WalR-like"/>
</dbReference>
<dbReference type="Proteomes" id="UP000322530">
    <property type="component" value="Unassembled WGS sequence"/>
</dbReference>
<accession>A0A5A5T5S9</accession>
<evidence type="ECO:0000256" key="1">
    <source>
        <dbReference type="ARBA" id="ARBA00022553"/>
    </source>
</evidence>
<dbReference type="InterPro" id="IPR000792">
    <property type="entry name" value="Tscrpt_reg_LuxR_C"/>
</dbReference>
<dbReference type="OrthoDB" id="9781904at2"/>
<dbReference type="Pfam" id="PF00196">
    <property type="entry name" value="GerE"/>
    <property type="match status" value="1"/>
</dbReference>
<dbReference type="Pfam" id="PF00072">
    <property type="entry name" value="Response_reg"/>
    <property type="match status" value="1"/>
</dbReference>
<dbReference type="GO" id="GO:0000160">
    <property type="term" value="P:phosphorelay signal transduction system"/>
    <property type="evidence" value="ECO:0007669"/>
    <property type="project" value="InterPro"/>
</dbReference>
<dbReference type="InterPro" id="IPR011006">
    <property type="entry name" value="CheY-like_superfamily"/>
</dbReference>
<keyword evidence="1 3" id="KW-0597">Phosphoprotein</keyword>